<proteinExistence type="predicted"/>
<dbReference type="EMBL" id="JAATJH010000007">
    <property type="protein sequence ID" value="NJC27958.1"/>
    <property type="molecule type" value="Genomic_DNA"/>
</dbReference>
<gene>
    <name evidence="2" type="ORF">GGR27_003477</name>
</gene>
<organism evidence="2 3">
    <name type="scientific">Neolewinella antarctica</name>
    <dbReference type="NCBI Taxonomy" id="442734"/>
    <lineage>
        <taxon>Bacteria</taxon>
        <taxon>Pseudomonadati</taxon>
        <taxon>Bacteroidota</taxon>
        <taxon>Saprospiria</taxon>
        <taxon>Saprospirales</taxon>
        <taxon>Lewinellaceae</taxon>
        <taxon>Neolewinella</taxon>
    </lineage>
</organism>
<keyword evidence="3" id="KW-1185">Reference proteome</keyword>
<dbReference type="InterPro" id="IPR025665">
    <property type="entry name" value="Beta-barrel_OMP_2"/>
</dbReference>
<evidence type="ECO:0000313" key="2">
    <source>
        <dbReference type="EMBL" id="NJC27958.1"/>
    </source>
</evidence>
<evidence type="ECO:0000259" key="1">
    <source>
        <dbReference type="Pfam" id="PF13568"/>
    </source>
</evidence>
<dbReference type="Proteomes" id="UP000770785">
    <property type="component" value="Unassembled WGS sequence"/>
</dbReference>
<evidence type="ECO:0000313" key="3">
    <source>
        <dbReference type="Proteomes" id="UP000770785"/>
    </source>
</evidence>
<sequence length="223" mass="24515">MLKTLLLVVLSATALTAQRDSSDVRRLEVGVGFGVLDHNVDFTPAVSDVAIRGNNYGLVLRYFDNRLVGFQAELSYVEAGWREDLEDPATGENFATQYARSTEYVELMMLTQFSVGRGAVQPLLQAGPYLSVPVGESEDIPAGYVRPETTPEVIYGYEIPFRLNYGVQIGAGLNVRLGPVTVQAEGRYLIGFNDLVRTGETRAAISRRVGYGARVGVLYALWR</sequence>
<name>A0ABX0XGF2_9BACT</name>
<dbReference type="Pfam" id="PF13568">
    <property type="entry name" value="OMP_b-brl_2"/>
    <property type="match status" value="1"/>
</dbReference>
<reference evidence="2 3" key="1">
    <citation type="submission" date="2020-03" db="EMBL/GenBank/DDBJ databases">
        <title>Genomic Encyclopedia of Type Strains, Phase IV (KMG-IV): sequencing the most valuable type-strain genomes for metagenomic binning, comparative biology and taxonomic classification.</title>
        <authorList>
            <person name="Goeker M."/>
        </authorList>
    </citation>
    <scope>NUCLEOTIDE SEQUENCE [LARGE SCALE GENOMIC DNA]</scope>
    <source>
        <strain evidence="2 3">DSM 105096</strain>
    </source>
</reference>
<dbReference type="RefSeq" id="WP_168039545.1">
    <property type="nucleotide sequence ID" value="NZ_JAATJH010000007.1"/>
</dbReference>
<accession>A0ABX0XGF2</accession>
<protein>
    <recommendedName>
        <fullName evidence="1">Outer membrane protein beta-barrel domain-containing protein</fullName>
    </recommendedName>
</protein>
<comment type="caution">
    <text evidence="2">The sequence shown here is derived from an EMBL/GenBank/DDBJ whole genome shotgun (WGS) entry which is preliminary data.</text>
</comment>
<feature type="domain" description="Outer membrane protein beta-barrel" evidence="1">
    <location>
        <begin position="17"/>
        <end position="195"/>
    </location>
</feature>